<name>A0A1K1SD90_9BACT</name>
<keyword evidence="4" id="KW-1185">Reference proteome</keyword>
<evidence type="ECO:0000313" key="2">
    <source>
        <dbReference type="EMBL" id="WQG87957.1"/>
    </source>
</evidence>
<reference evidence="1 3" key="1">
    <citation type="submission" date="2016-11" db="EMBL/GenBank/DDBJ databases">
        <authorList>
            <person name="Jaros S."/>
            <person name="Januszkiewicz K."/>
            <person name="Wedrychowicz H."/>
        </authorList>
    </citation>
    <scope>NUCLEOTIDE SEQUENCE [LARGE SCALE GENOMIC DNA]</scope>
    <source>
        <strain evidence="1 3">DSM 784</strain>
    </source>
</reference>
<evidence type="ECO:0000313" key="4">
    <source>
        <dbReference type="Proteomes" id="UP001326715"/>
    </source>
</evidence>
<dbReference type="Proteomes" id="UP000183788">
    <property type="component" value="Unassembled WGS sequence"/>
</dbReference>
<dbReference type="EMBL" id="CP140154">
    <property type="protein sequence ID" value="WQG87957.1"/>
    <property type="molecule type" value="Genomic_DNA"/>
</dbReference>
<dbReference type="AlphaFoldDB" id="A0A1K1SD90"/>
<dbReference type="STRING" id="1004.SAMN05661012_05194"/>
<protein>
    <submittedName>
        <fullName evidence="1">Uncharacterized protein</fullName>
    </submittedName>
</protein>
<gene>
    <name evidence="1" type="ORF">SAMN05661012_05194</name>
    <name evidence="2" type="ORF">SR876_23810</name>
</gene>
<evidence type="ECO:0000313" key="1">
    <source>
        <dbReference type="EMBL" id="SFW82286.1"/>
    </source>
</evidence>
<dbReference type="OrthoDB" id="678436at2"/>
<accession>A0A1K1SD90</accession>
<sequence>MIKLTREEFEIPSSAMLEVCSLICEHELSHQILSVDDDMDIINIQLHYSKQEREVIHQIEDLIADHGEDDEEDDE</sequence>
<dbReference type="Proteomes" id="UP001326715">
    <property type="component" value="Chromosome"/>
</dbReference>
<dbReference type="EMBL" id="FPIZ01000021">
    <property type="protein sequence ID" value="SFW82286.1"/>
    <property type="molecule type" value="Genomic_DNA"/>
</dbReference>
<proteinExistence type="predicted"/>
<dbReference type="RefSeq" id="WP_072364216.1">
    <property type="nucleotide sequence ID" value="NZ_CP139972.1"/>
</dbReference>
<organism evidence="1 3">
    <name type="scientific">Chitinophaga sancti</name>
    <dbReference type="NCBI Taxonomy" id="1004"/>
    <lineage>
        <taxon>Bacteria</taxon>
        <taxon>Pseudomonadati</taxon>
        <taxon>Bacteroidota</taxon>
        <taxon>Chitinophagia</taxon>
        <taxon>Chitinophagales</taxon>
        <taxon>Chitinophagaceae</taxon>
        <taxon>Chitinophaga</taxon>
    </lineage>
</organism>
<reference evidence="2 4" key="2">
    <citation type="submission" date="2023-11" db="EMBL/GenBank/DDBJ databases">
        <title>MicrobeMod: A computational toolkit for identifying prokaryotic methylation and restriction-modification with nanopore sequencing.</title>
        <authorList>
            <person name="Crits-Christoph A."/>
            <person name="Kang S.C."/>
            <person name="Lee H."/>
            <person name="Ostrov N."/>
        </authorList>
    </citation>
    <scope>NUCLEOTIDE SEQUENCE [LARGE SCALE GENOMIC DNA]</scope>
    <source>
        <strain evidence="2 4">ATCC 23090</strain>
    </source>
</reference>
<evidence type="ECO:0000313" key="3">
    <source>
        <dbReference type="Proteomes" id="UP000183788"/>
    </source>
</evidence>